<comment type="similarity">
    <text evidence="2">Belongs to the transposase 11 family.</text>
</comment>
<dbReference type="EMBL" id="CP005986">
    <property type="protein sequence ID" value="AIA55201.1"/>
    <property type="molecule type" value="Genomic_DNA"/>
</dbReference>
<gene>
    <name evidence="9" type="ORF">Acaty_c1334</name>
</gene>
<dbReference type="Pfam" id="PF01609">
    <property type="entry name" value="DDE_Tnp_1"/>
    <property type="match status" value="1"/>
</dbReference>
<dbReference type="AlphaFoldDB" id="A0A059ZYY4"/>
<dbReference type="PANTHER" id="PTHR35604:SF2">
    <property type="entry name" value="TRANSPOSASE INSH FOR INSERTION SEQUENCE ELEMENT IS5A-RELATED"/>
    <property type="match status" value="1"/>
</dbReference>
<evidence type="ECO:0000256" key="4">
    <source>
        <dbReference type="ARBA" id="ARBA00023125"/>
    </source>
</evidence>
<proteinExistence type="inferred from homology"/>
<dbReference type="GO" id="GO:0004803">
    <property type="term" value="F:transposase activity"/>
    <property type="evidence" value="ECO:0007669"/>
    <property type="project" value="InterPro"/>
</dbReference>
<feature type="compositionally biased region" description="Basic and acidic residues" evidence="6">
    <location>
        <begin position="218"/>
        <end position="227"/>
    </location>
</feature>
<protein>
    <submittedName>
        <fullName evidence="9">Transposase-like protein TnpA3</fullName>
    </submittedName>
</protein>
<dbReference type="InterPro" id="IPR008490">
    <property type="entry name" value="Transposase_InsH_N"/>
</dbReference>
<feature type="region of interest" description="Disordered" evidence="6">
    <location>
        <begin position="210"/>
        <end position="233"/>
    </location>
</feature>
<accession>A0A059ZYY4</accession>
<dbReference type="eggNOG" id="COG3039">
    <property type="taxonomic scope" value="Bacteria"/>
</dbReference>
<feature type="domain" description="Transposase IS4-like" evidence="7">
    <location>
        <begin position="206"/>
        <end position="370"/>
    </location>
</feature>
<evidence type="ECO:0000256" key="3">
    <source>
        <dbReference type="ARBA" id="ARBA00022578"/>
    </source>
</evidence>
<dbReference type="Pfam" id="PF05598">
    <property type="entry name" value="DUF772"/>
    <property type="match status" value="1"/>
</dbReference>
<dbReference type="InterPro" id="IPR002559">
    <property type="entry name" value="Transposase_11"/>
</dbReference>
<evidence type="ECO:0000256" key="5">
    <source>
        <dbReference type="ARBA" id="ARBA00023172"/>
    </source>
</evidence>
<dbReference type="HOGENOM" id="CLU_049873_1_2_6"/>
<name>A0A059ZYY4_ACICK</name>
<comment type="function">
    <text evidence="1">Involved in the transposition of the insertion sequence IS5.</text>
</comment>
<dbReference type="GO" id="GO:0003677">
    <property type="term" value="F:DNA binding"/>
    <property type="evidence" value="ECO:0007669"/>
    <property type="project" value="UniProtKB-KW"/>
</dbReference>
<feature type="domain" description="Transposase InsH N-terminal" evidence="8">
    <location>
        <begin position="80"/>
        <end position="174"/>
    </location>
</feature>
<evidence type="ECO:0000259" key="7">
    <source>
        <dbReference type="Pfam" id="PF01609"/>
    </source>
</evidence>
<dbReference type="InterPro" id="IPR047959">
    <property type="entry name" value="Transpos_IS5"/>
</dbReference>
<evidence type="ECO:0000256" key="2">
    <source>
        <dbReference type="ARBA" id="ARBA00010075"/>
    </source>
</evidence>
<keyword evidence="5" id="KW-0233">DNA recombination</keyword>
<reference evidence="9 10" key="1">
    <citation type="journal article" date="2009" name="J. Bacteriol.">
        <title>Draft genome sequence of the extremely acidophilic bacterium Acidithiobacillus caldus ATCC 51756 reveals metabolic versatility in the genus Acidithiobacillus.</title>
        <authorList>
            <person name="Valdes J."/>
            <person name="Quatrini R."/>
            <person name="Hallberg K."/>
            <person name="Dopson M."/>
            <person name="Valenzuela P.D."/>
            <person name="Holmes D.S."/>
        </authorList>
    </citation>
    <scope>NUCLEOTIDE SEQUENCE [LARGE SCALE GENOMIC DNA]</scope>
    <source>
        <strain evidence="10">ATCC 51756 / DSM 8584 / KU</strain>
    </source>
</reference>
<evidence type="ECO:0000256" key="6">
    <source>
        <dbReference type="SAM" id="MobiDB-lite"/>
    </source>
</evidence>
<evidence type="ECO:0000313" key="9">
    <source>
        <dbReference type="EMBL" id="AIA55201.1"/>
    </source>
</evidence>
<keyword evidence="3" id="KW-0815">Transposition</keyword>
<dbReference type="Proteomes" id="UP000005522">
    <property type="component" value="Chromosome"/>
</dbReference>
<sequence length="380" mass="43718">MVTGVIRHKDENRVISVGTMRSLVSLGRKNENFGRQIDFARQTRPKSRRFYYQFRGSLGDATMSGQMTFAEEPSLSRRRKQTKRERFLAEMDAVVPWARLVALIEPHYPKGGSGRKPMPLERMLRIHFLQQWFGYSDPGMEEALYEVPLLRRFAGIDLGRDFVPDETTILKFRRLLERHALAQAFFAEVQSVLREKGLLLQEGKTVDATLIHAPSSTKNRDRQRDPEMSSTKKGNQWYFGMKAHVATDLQGIVQAVDFTAAKVPDHRMLDRLLTGKESVVLADRGYDYPQVHDTLVARGIRNAVARRRYPGQKTGLAALKRYNRAIARIRARGEHVFRVLKCQFGYRRTRYRGLAKNGAQLTTLFALANLYMLRRYLLAA</sequence>
<organism evidence="9 10">
    <name type="scientific">Acidithiobacillus caldus (strain ATCC 51756 / DSM 8584 / KU)</name>
    <dbReference type="NCBI Taxonomy" id="637389"/>
    <lineage>
        <taxon>Bacteria</taxon>
        <taxon>Pseudomonadati</taxon>
        <taxon>Pseudomonadota</taxon>
        <taxon>Acidithiobacillia</taxon>
        <taxon>Acidithiobacillales</taxon>
        <taxon>Acidithiobacillaceae</taxon>
        <taxon>Acidithiobacillus</taxon>
    </lineage>
</organism>
<evidence type="ECO:0000313" key="10">
    <source>
        <dbReference type="Proteomes" id="UP000005522"/>
    </source>
</evidence>
<dbReference type="GO" id="GO:0006313">
    <property type="term" value="P:DNA transposition"/>
    <property type="evidence" value="ECO:0007669"/>
    <property type="project" value="InterPro"/>
</dbReference>
<keyword evidence="4" id="KW-0238">DNA-binding</keyword>
<evidence type="ECO:0000256" key="1">
    <source>
        <dbReference type="ARBA" id="ARBA00003544"/>
    </source>
</evidence>
<dbReference type="NCBIfam" id="NF033581">
    <property type="entry name" value="transpos_IS5_4"/>
    <property type="match status" value="1"/>
</dbReference>
<evidence type="ECO:0000259" key="8">
    <source>
        <dbReference type="Pfam" id="PF05598"/>
    </source>
</evidence>
<dbReference type="PANTHER" id="PTHR35604">
    <property type="entry name" value="TRANSPOSASE INSH FOR INSERTION SEQUENCE ELEMENT IS5A-RELATED"/>
    <property type="match status" value="1"/>
</dbReference>
<dbReference type="KEGG" id="acz:Acaty_c1334"/>